<evidence type="ECO:0000256" key="1">
    <source>
        <dbReference type="SAM" id="MobiDB-lite"/>
    </source>
</evidence>
<dbReference type="Proteomes" id="UP000578112">
    <property type="component" value="Unassembled WGS sequence"/>
</dbReference>
<reference evidence="2 3" key="1">
    <citation type="submission" date="2020-08" db="EMBL/GenBank/DDBJ databases">
        <title>Sequencing the genomes of 1000 actinobacteria strains.</title>
        <authorList>
            <person name="Klenk H.-P."/>
        </authorList>
    </citation>
    <scope>NUCLEOTIDE SEQUENCE [LARGE SCALE GENOMIC DNA]</scope>
    <source>
        <strain evidence="2 3">DSM 43149</strain>
    </source>
</reference>
<feature type="region of interest" description="Disordered" evidence="1">
    <location>
        <begin position="56"/>
        <end position="82"/>
    </location>
</feature>
<evidence type="ECO:0000313" key="3">
    <source>
        <dbReference type="Proteomes" id="UP000578112"/>
    </source>
</evidence>
<dbReference type="InterPro" id="IPR015919">
    <property type="entry name" value="Cadherin-like_sf"/>
</dbReference>
<dbReference type="EMBL" id="JACHNH010000001">
    <property type="protein sequence ID" value="MBB4766279.1"/>
    <property type="molecule type" value="Genomic_DNA"/>
</dbReference>
<dbReference type="SUPFAM" id="SSF49313">
    <property type="entry name" value="Cadherin-like"/>
    <property type="match status" value="3"/>
</dbReference>
<dbReference type="GO" id="GO:0005975">
    <property type="term" value="P:carbohydrate metabolic process"/>
    <property type="evidence" value="ECO:0007669"/>
    <property type="project" value="UniProtKB-ARBA"/>
</dbReference>
<dbReference type="GO" id="GO:0016020">
    <property type="term" value="C:membrane"/>
    <property type="evidence" value="ECO:0007669"/>
    <property type="project" value="InterPro"/>
</dbReference>
<dbReference type="AlphaFoldDB" id="A0A7W7MU69"/>
<evidence type="ECO:0000313" key="2">
    <source>
        <dbReference type="EMBL" id="MBB4766279.1"/>
    </source>
</evidence>
<accession>A0A7W7MU69</accession>
<dbReference type="GO" id="GO:0005509">
    <property type="term" value="F:calcium ion binding"/>
    <property type="evidence" value="ECO:0007669"/>
    <property type="project" value="InterPro"/>
</dbReference>
<keyword evidence="3" id="KW-1185">Reference proteome</keyword>
<dbReference type="Gene3D" id="2.60.40.10">
    <property type="entry name" value="Immunoglobulins"/>
    <property type="match status" value="4"/>
</dbReference>
<sequence>MEVLFALTIISVVMLAATPFMVKSVVVVGKQRSMQSAVQVANDAVERVRAIKPASLVQGRSEQETRQQSDLAKAGKTPDDKPTKLALELATMEEAWDPSASSPAGVRAPLPTTAVSVSLPGQSYDQQWFVGKCWQHKSASGSADNCTKTGGAGDAEYIRVVVSVTWTANSCTDTAAKQCMYVTSTLASIGADPVFSLNTPPPTILGPSTAFAYVDEEVEGNDELNLQMLSKGGAPGLLTWSADPAKMPPGLAIVPESGAFTGVPTTIGVYSIPVKVTDSSDESDTFTLTLTIYPQLTVTSPGDQTSQVGDKVTRAVTAAGGRTPYTWEAEDVPAGLTIDPATGVITGTVSTASAQNVVVTVTDANGRTESTSFAWIVGTPPPGTPLTANRQNQKTVNLGSNVNVTMTAFGGKTPYAWSAQNLPPGLSINSSNGAVTGKPTSCTRYVSTMTVTDSAGKTSSTELVWLLKNCSSARVTSPSPSKPDQTTLLGAVVNLTATTSMSNNPYSPRWTATGLPPGLTMTVSGTVTGSPTRRDTYPVKFSVTNGSKTSVLMFTWTVK</sequence>
<protein>
    <submittedName>
        <fullName evidence="2">Type II secretory pathway pseudopilin PulG</fullName>
    </submittedName>
</protein>
<organism evidence="2 3">
    <name type="scientific">Actinoplanes digitatis</name>
    <dbReference type="NCBI Taxonomy" id="1868"/>
    <lineage>
        <taxon>Bacteria</taxon>
        <taxon>Bacillati</taxon>
        <taxon>Actinomycetota</taxon>
        <taxon>Actinomycetes</taxon>
        <taxon>Micromonosporales</taxon>
        <taxon>Micromonosporaceae</taxon>
        <taxon>Actinoplanes</taxon>
    </lineage>
</organism>
<dbReference type="Pfam" id="PF05345">
    <property type="entry name" value="He_PIG"/>
    <property type="match status" value="4"/>
</dbReference>
<dbReference type="InterPro" id="IPR013783">
    <property type="entry name" value="Ig-like_fold"/>
</dbReference>
<proteinExistence type="predicted"/>
<gene>
    <name evidence="2" type="ORF">BJ971_006835</name>
</gene>
<name>A0A7W7MU69_9ACTN</name>
<comment type="caution">
    <text evidence="2">The sequence shown here is derived from an EMBL/GenBank/DDBJ whole genome shotgun (WGS) entry which is preliminary data.</text>
</comment>